<evidence type="ECO:0000256" key="3">
    <source>
        <dbReference type="ARBA" id="ARBA00022723"/>
    </source>
</evidence>
<evidence type="ECO:0000256" key="2">
    <source>
        <dbReference type="ARBA" id="ARBA00006745"/>
    </source>
</evidence>
<dbReference type="InterPro" id="IPR014311">
    <property type="entry name" value="Guanine_deaminase"/>
</dbReference>
<dbReference type="InterPro" id="IPR011059">
    <property type="entry name" value="Metal-dep_hydrolase_composite"/>
</dbReference>
<evidence type="ECO:0000256" key="1">
    <source>
        <dbReference type="ARBA" id="ARBA00004984"/>
    </source>
</evidence>
<evidence type="ECO:0000256" key="5">
    <source>
        <dbReference type="ARBA" id="ARBA00022833"/>
    </source>
</evidence>
<accession>A0A9P6ENL2</accession>
<comment type="cofactor">
    <cofactor evidence="8">
        <name>Zn(2+)</name>
        <dbReference type="ChEBI" id="CHEBI:29105"/>
    </cofactor>
    <text evidence="8">Binds 1 zinc ion per subunit.</text>
</comment>
<dbReference type="GO" id="GO:0006147">
    <property type="term" value="P:guanine catabolic process"/>
    <property type="evidence" value="ECO:0007669"/>
    <property type="project" value="UniProtKB-UniRule"/>
</dbReference>
<comment type="caution">
    <text evidence="10">The sequence shown here is derived from an EMBL/GenBank/DDBJ whole genome shotgun (WGS) entry which is preliminary data.</text>
</comment>
<evidence type="ECO:0000256" key="6">
    <source>
        <dbReference type="ARBA" id="ARBA00051148"/>
    </source>
</evidence>
<dbReference type="GO" id="GO:0008270">
    <property type="term" value="F:zinc ion binding"/>
    <property type="evidence" value="ECO:0007669"/>
    <property type="project" value="UniProtKB-UniRule"/>
</dbReference>
<dbReference type="NCBIfam" id="TIGR02967">
    <property type="entry name" value="guan_deamin"/>
    <property type="match status" value="1"/>
</dbReference>
<keyword evidence="4 8" id="KW-0378">Hydrolase</keyword>
<keyword evidence="11" id="KW-1185">Reference proteome</keyword>
<organism evidence="10 11">
    <name type="scientific">Crepidotus variabilis</name>
    <dbReference type="NCBI Taxonomy" id="179855"/>
    <lineage>
        <taxon>Eukaryota</taxon>
        <taxon>Fungi</taxon>
        <taxon>Dikarya</taxon>
        <taxon>Basidiomycota</taxon>
        <taxon>Agaricomycotina</taxon>
        <taxon>Agaricomycetes</taxon>
        <taxon>Agaricomycetidae</taxon>
        <taxon>Agaricales</taxon>
        <taxon>Agaricineae</taxon>
        <taxon>Crepidotaceae</taxon>
        <taxon>Crepidotus</taxon>
    </lineage>
</organism>
<name>A0A9P6ENL2_9AGAR</name>
<dbReference type="PANTHER" id="PTHR11271">
    <property type="entry name" value="GUANINE DEAMINASE"/>
    <property type="match status" value="1"/>
</dbReference>
<dbReference type="AlphaFoldDB" id="A0A9P6ENL2"/>
<comment type="catalytic activity">
    <reaction evidence="6 8">
        <text>guanine + H2O + H(+) = xanthine + NH4(+)</text>
        <dbReference type="Rhea" id="RHEA:14665"/>
        <dbReference type="ChEBI" id="CHEBI:15377"/>
        <dbReference type="ChEBI" id="CHEBI:15378"/>
        <dbReference type="ChEBI" id="CHEBI:16235"/>
        <dbReference type="ChEBI" id="CHEBI:17712"/>
        <dbReference type="ChEBI" id="CHEBI:28938"/>
        <dbReference type="EC" id="3.5.4.3"/>
    </reaction>
</comment>
<dbReference type="Pfam" id="PF01979">
    <property type="entry name" value="Amidohydro_1"/>
    <property type="match status" value="1"/>
</dbReference>
<feature type="domain" description="Amidohydrolase-related" evidence="9">
    <location>
        <begin position="71"/>
        <end position="480"/>
    </location>
</feature>
<evidence type="ECO:0000256" key="7">
    <source>
        <dbReference type="ARBA" id="ARBA00056079"/>
    </source>
</evidence>
<dbReference type="SUPFAM" id="SSF51338">
    <property type="entry name" value="Composite domain of metallo-dependent hydrolases"/>
    <property type="match status" value="1"/>
</dbReference>
<comment type="similarity">
    <text evidence="2 8">Belongs to the metallo-dependent hydrolases superfamily. ATZ/TRZ family.</text>
</comment>
<sequence>MPSSLAIFYGAVVTPVSVDNYAALPRALLCVNSSGLIEWVVDDVEPHRLQDELASKGLVDVEVVDLKDGEFLMPGFIDTHTHAPQYPNMGTGGQFQLLDWLEKVTFPMEAKFEDTSFARDVYSSVVRRVLDAGTTTCCYYGTLHLEATKILAEVINQAGQRAFVGKCNMDRNSPAYYVEPSPQVSKENTEHLINFIRSLSKPPFLSAPSHHPLVQPILTPRFAISCTDELLSSLEAVASSDPSLRIQTHISENPAEIEFTLSLFPKASSYAGIYDHFKLLRNNTILAHGVHLTNEELDLIKQRGAGISHCPTSNFNLSSGVAPVGVMLDKDIKVGLGTDVSGGFSLSILKTIQDASIAAKVRSINHREDSNIGTSPSKFANKPLPIPTLLYLATAGGASVCDLEHHVGKLEVGKNFDALLVSIREEGTELNPGIWGNGLGRPKAASLKERKALLDTQLERFLFGGDDRNIRRVYVQGKLVGGTVFSM</sequence>
<comment type="function">
    <text evidence="7 8">Catalyzes the hydrolytic deamination of guanine, producing xanthine and ammonia.</text>
</comment>
<dbReference type="EC" id="3.5.4.3" evidence="8"/>
<gene>
    <name evidence="10" type="ORF">CPB83DRAFT_847468</name>
</gene>
<dbReference type="SUPFAM" id="SSF51556">
    <property type="entry name" value="Metallo-dependent hydrolases"/>
    <property type="match status" value="1"/>
</dbReference>
<dbReference type="InterPro" id="IPR032466">
    <property type="entry name" value="Metal_Hydrolase"/>
</dbReference>
<dbReference type="Gene3D" id="2.30.40.10">
    <property type="entry name" value="Urease, subunit C, domain 1"/>
    <property type="match status" value="1"/>
</dbReference>
<dbReference type="GO" id="GO:0005829">
    <property type="term" value="C:cytosol"/>
    <property type="evidence" value="ECO:0007669"/>
    <property type="project" value="TreeGrafter"/>
</dbReference>
<evidence type="ECO:0000313" key="11">
    <source>
        <dbReference type="Proteomes" id="UP000807306"/>
    </source>
</evidence>
<dbReference type="EMBL" id="MU157832">
    <property type="protein sequence ID" value="KAF9532229.1"/>
    <property type="molecule type" value="Genomic_DNA"/>
</dbReference>
<dbReference type="OrthoDB" id="194468at2759"/>
<reference evidence="10" key="1">
    <citation type="submission" date="2020-11" db="EMBL/GenBank/DDBJ databases">
        <authorList>
            <consortium name="DOE Joint Genome Institute"/>
            <person name="Ahrendt S."/>
            <person name="Riley R."/>
            <person name="Andreopoulos W."/>
            <person name="Labutti K."/>
            <person name="Pangilinan J."/>
            <person name="Ruiz-Duenas F.J."/>
            <person name="Barrasa J.M."/>
            <person name="Sanchez-Garcia M."/>
            <person name="Camarero S."/>
            <person name="Miyauchi S."/>
            <person name="Serrano A."/>
            <person name="Linde D."/>
            <person name="Babiker R."/>
            <person name="Drula E."/>
            <person name="Ayuso-Fernandez I."/>
            <person name="Pacheco R."/>
            <person name="Padilla G."/>
            <person name="Ferreira P."/>
            <person name="Barriuso J."/>
            <person name="Kellner H."/>
            <person name="Castanera R."/>
            <person name="Alfaro M."/>
            <person name="Ramirez L."/>
            <person name="Pisabarro A.G."/>
            <person name="Kuo A."/>
            <person name="Tritt A."/>
            <person name="Lipzen A."/>
            <person name="He G."/>
            <person name="Yan M."/>
            <person name="Ng V."/>
            <person name="Cullen D."/>
            <person name="Martin F."/>
            <person name="Rosso M.-N."/>
            <person name="Henrissat B."/>
            <person name="Hibbett D."/>
            <person name="Martinez A.T."/>
            <person name="Grigoriev I.V."/>
        </authorList>
    </citation>
    <scope>NUCLEOTIDE SEQUENCE</scope>
    <source>
        <strain evidence="10">CBS 506.95</strain>
    </source>
</reference>
<dbReference type="InterPro" id="IPR051607">
    <property type="entry name" value="Metallo-dep_hydrolases"/>
</dbReference>
<keyword evidence="5 8" id="KW-0862">Zinc</keyword>
<evidence type="ECO:0000259" key="9">
    <source>
        <dbReference type="Pfam" id="PF01979"/>
    </source>
</evidence>
<comment type="pathway">
    <text evidence="1 8">Purine metabolism; guanine degradation; xanthine from guanine: step 1/1.</text>
</comment>
<proteinExistence type="inferred from homology"/>
<evidence type="ECO:0000256" key="4">
    <source>
        <dbReference type="ARBA" id="ARBA00022801"/>
    </source>
</evidence>
<dbReference type="InterPro" id="IPR006680">
    <property type="entry name" value="Amidohydro-rel"/>
</dbReference>
<dbReference type="Gene3D" id="3.20.20.140">
    <property type="entry name" value="Metal-dependent hydrolases"/>
    <property type="match status" value="1"/>
</dbReference>
<dbReference type="Proteomes" id="UP000807306">
    <property type="component" value="Unassembled WGS sequence"/>
</dbReference>
<dbReference type="FunFam" id="3.20.20.140:FF:000022">
    <property type="entry name" value="Guanine deaminase"/>
    <property type="match status" value="1"/>
</dbReference>
<dbReference type="PANTHER" id="PTHR11271:SF6">
    <property type="entry name" value="GUANINE DEAMINASE"/>
    <property type="match status" value="1"/>
</dbReference>
<evidence type="ECO:0000313" key="10">
    <source>
        <dbReference type="EMBL" id="KAF9532229.1"/>
    </source>
</evidence>
<dbReference type="GO" id="GO:0008892">
    <property type="term" value="F:guanine deaminase activity"/>
    <property type="evidence" value="ECO:0007669"/>
    <property type="project" value="UniProtKB-UniRule"/>
</dbReference>
<protein>
    <recommendedName>
        <fullName evidence="8">Guanine deaminase</fullName>
        <shortName evidence="8">Guanase</shortName>
        <ecNumber evidence="8">3.5.4.3</ecNumber>
    </recommendedName>
    <alternativeName>
        <fullName evidence="8">Guanine aminohydrolase</fullName>
    </alternativeName>
</protein>
<keyword evidence="3 8" id="KW-0479">Metal-binding</keyword>
<evidence type="ECO:0000256" key="8">
    <source>
        <dbReference type="RuleBase" id="RU366009"/>
    </source>
</evidence>